<keyword evidence="1" id="KW-0472">Membrane</keyword>
<sequence length="213" mass="24895">MEGQHSFYKLIASIVTIYILYVLVNDFVVDPHAQTFLSYKTGLRRELKPQIWLIVMYIHVGFACVAMASGLMNFSTRSYWKRRRFHRVNGYVYAASVLIVVLTSGYMAPYATGGQISSMGFNLLNIFWLLITTTALVHIFRKQIIQHRRWMVRSYAFCFTNMLIHLFTFMLHQLIGQAYVESYVIALYSAIVLVLVAPELFLRMEKPFMMFRK</sequence>
<dbReference type="InterPro" id="IPR018750">
    <property type="entry name" value="DUF2306_membrane"/>
</dbReference>
<feature type="transmembrane region" description="Helical" evidence="1">
    <location>
        <begin position="152"/>
        <end position="171"/>
    </location>
</feature>
<evidence type="ECO:0000313" key="3">
    <source>
        <dbReference type="Proteomes" id="UP001596044"/>
    </source>
</evidence>
<name>A0ABW0K1W8_9BACL</name>
<keyword evidence="1" id="KW-1133">Transmembrane helix</keyword>
<proteinExistence type="predicted"/>
<keyword evidence="3" id="KW-1185">Reference proteome</keyword>
<dbReference type="EMBL" id="JBHSMJ010000007">
    <property type="protein sequence ID" value="MFC5447409.1"/>
    <property type="molecule type" value="Genomic_DNA"/>
</dbReference>
<comment type="caution">
    <text evidence="2">The sequence shown here is derived from an EMBL/GenBank/DDBJ whole genome shotgun (WGS) entry which is preliminary data.</text>
</comment>
<dbReference type="RefSeq" id="WP_270884200.1">
    <property type="nucleotide sequence ID" value="NZ_JAQFVF010000065.1"/>
</dbReference>
<organism evidence="2 3">
    <name type="scientific">Paenibacillus aestuarii</name>
    <dbReference type="NCBI Taxonomy" id="516965"/>
    <lineage>
        <taxon>Bacteria</taxon>
        <taxon>Bacillati</taxon>
        <taxon>Bacillota</taxon>
        <taxon>Bacilli</taxon>
        <taxon>Bacillales</taxon>
        <taxon>Paenibacillaceae</taxon>
        <taxon>Paenibacillus</taxon>
    </lineage>
</organism>
<accession>A0ABW0K1W8</accession>
<evidence type="ECO:0000256" key="1">
    <source>
        <dbReference type="SAM" id="Phobius"/>
    </source>
</evidence>
<gene>
    <name evidence="2" type="ORF">ACFPOG_04015</name>
</gene>
<dbReference type="Pfam" id="PF10067">
    <property type="entry name" value="DUF2306"/>
    <property type="match status" value="1"/>
</dbReference>
<feature type="transmembrane region" description="Helical" evidence="1">
    <location>
        <begin position="90"/>
        <end position="108"/>
    </location>
</feature>
<dbReference type="Proteomes" id="UP001596044">
    <property type="component" value="Unassembled WGS sequence"/>
</dbReference>
<evidence type="ECO:0000313" key="2">
    <source>
        <dbReference type="EMBL" id="MFC5447409.1"/>
    </source>
</evidence>
<protein>
    <submittedName>
        <fullName evidence="2">DUF2306 domain-containing protein</fullName>
    </submittedName>
</protein>
<keyword evidence="1" id="KW-0812">Transmembrane</keyword>
<feature type="transmembrane region" description="Helical" evidence="1">
    <location>
        <begin position="49"/>
        <end position="69"/>
    </location>
</feature>
<feature type="transmembrane region" description="Helical" evidence="1">
    <location>
        <begin position="120"/>
        <end position="140"/>
    </location>
</feature>
<reference evidence="3" key="1">
    <citation type="journal article" date="2019" name="Int. J. Syst. Evol. Microbiol.">
        <title>The Global Catalogue of Microorganisms (GCM) 10K type strain sequencing project: providing services to taxonomists for standard genome sequencing and annotation.</title>
        <authorList>
            <consortium name="The Broad Institute Genomics Platform"/>
            <consortium name="The Broad Institute Genome Sequencing Center for Infectious Disease"/>
            <person name="Wu L."/>
            <person name="Ma J."/>
        </authorList>
    </citation>
    <scope>NUCLEOTIDE SEQUENCE [LARGE SCALE GENOMIC DNA]</scope>
    <source>
        <strain evidence="3">KACC 11904</strain>
    </source>
</reference>
<feature type="transmembrane region" description="Helical" evidence="1">
    <location>
        <begin position="183"/>
        <end position="202"/>
    </location>
</feature>
<feature type="transmembrane region" description="Helical" evidence="1">
    <location>
        <begin position="7"/>
        <end position="29"/>
    </location>
</feature>